<gene>
    <name evidence="1" type="ORF">VZT92_006062</name>
</gene>
<protein>
    <submittedName>
        <fullName evidence="1">Uncharacterized protein</fullName>
    </submittedName>
</protein>
<proteinExistence type="predicted"/>
<accession>A0AAW1FN55</accession>
<name>A0AAW1FN55_ZOAVI</name>
<evidence type="ECO:0000313" key="1">
    <source>
        <dbReference type="EMBL" id="KAK9536264.1"/>
    </source>
</evidence>
<organism evidence="1 2">
    <name type="scientific">Zoarces viviparus</name>
    <name type="common">Viviparous eelpout</name>
    <name type="synonym">Blennius viviparus</name>
    <dbReference type="NCBI Taxonomy" id="48416"/>
    <lineage>
        <taxon>Eukaryota</taxon>
        <taxon>Metazoa</taxon>
        <taxon>Chordata</taxon>
        <taxon>Craniata</taxon>
        <taxon>Vertebrata</taxon>
        <taxon>Euteleostomi</taxon>
        <taxon>Actinopterygii</taxon>
        <taxon>Neopterygii</taxon>
        <taxon>Teleostei</taxon>
        <taxon>Neoteleostei</taxon>
        <taxon>Acanthomorphata</taxon>
        <taxon>Eupercaria</taxon>
        <taxon>Perciformes</taxon>
        <taxon>Cottioidei</taxon>
        <taxon>Zoarcales</taxon>
        <taxon>Zoarcidae</taxon>
        <taxon>Zoarcinae</taxon>
        <taxon>Zoarces</taxon>
    </lineage>
</organism>
<evidence type="ECO:0000313" key="2">
    <source>
        <dbReference type="Proteomes" id="UP001488805"/>
    </source>
</evidence>
<dbReference type="Proteomes" id="UP001488805">
    <property type="component" value="Unassembled WGS sequence"/>
</dbReference>
<dbReference type="AlphaFoldDB" id="A0AAW1FN55"/>
<dbReference type="EMBL" id="JBCEZU010000045">
    <property type="protein sequence ID" value="KAK9536264.1"/>
    <property type="molecule type" value="Genomic_DNA"/>
</dbReference>
<reference evidence="1 2" key="1">
    <citation type="journal article" date="2024" name="Genome Biol. Evol.">
        <title>Chromosome-level genome assembly of the viviparous eelpout Zoarces viviparus.</title>
        <authorList>
            <person name="Fuhrmann N."/>
            <person name="Brasseur M.V."/>
            <person name="Bakowski C.E."/>
            <person name="Podsiadlowski L."/>
            <person name="Prost S."/>
            <person name="Krehenwinkel H."/>
            <person name="Mayer C."/>
        </authorList>
    </citation>
    <scope>NUCLEOTIDE SEQUENCE [LARGE SCALE GENOMIC DNA]</scope>
    <source>
        <strain evidence="1">NO-MEL_2022_Ind0_liver</strain>
    </source>
</reference>
<keyword evidence="2" id="KW-1185">Reference proteome</keyword>
<comment type="caution">
    <text evidence="1">The sequence shown here is derived from an EMBL/GenBank/DDBJ whole genome shotgun (WGS) entry which is preliminary data.</text>
</comment>
<sequence>MALQRNMGAVGSDNCIDLVVLKALAGRTSIKSGRYSTVHVWSPGHRWREMRASMLARIPRWLQASHGDGRTQNRGEFFPGMSLCMSETQRQARRL</sequence>